<gene>
    <name evidence="16" type="ORF">D7V64_14785</name>
</gene>
<evidence type="ECO:0000313" key="16">
    <source>
        <dbReference type="EMBL" id="RKG48790.1"/>
    </source>
</evidence>
<evidence type="ECO:0000256" key="5">
    <source>
        <dbReference type="ARBA" id="ARBA00023002"/>
    </source>
</evidence>
<dbReference type="FunFam" id="1.20.140.10:FF:000004">
    <property type="entry name" value="Acyl-CoA dehydrogenase FadE25"/>
    <property type="match status" value="1"/>
</dbReference>
<dbReference type="PROSITE" id="PS00073">
    <property type="entry name" value="ACYL_COA_DH_2"/>
    <property type="match status" value="1"/>
</dbReference>
<comment type="cofactor">
    <cofactor evidence="1 12">
        <name>FAD</name>
        <dbReference type="ChEBI" id="CHEBI:57692"/>
    </cofactor>
</comment>
<evidence type="ECO:0000259" key="14">
    <source>
        <dbReference type="Pfam" id="PF02770"/>
    </source>
</evidence>
<dbReference type="InterPro" id="IPR037069">
    <property type="entry name" value="AcylCoA_DH/ox_N_sf"/>
</dbReference>
<dbReference type="Pfam" id="PF02771">
    <property type="entry name" value="Acyl-CoA_dh_N"/>
    <property type="match status" value="1"/>
</dbReference>
<evidence type="ECO:0000256" key="7">
    <source>
        <dbReference type="ARBA" id="ARBA00066361"/>
    </source>
</evidence>
<dbReference type="PANTHER" id="PTHR43884:SF12">
    <property type="entry name" value="ISOVALERYL-COA DEHYDROGENASE, MITOCHONDRIAL-RELATED"/>
    <property type="match status" value="1"/>
</dbReference>
<dbReference type="InterPro" id="IPR006089">
    <property type="entry name" value="Acyl-CoA_DH_CS"/>
</dbReference>
<reference evidence="16 17" key="1">
    <citation type="submission" date="2018-09" db="EMBL/GenBank/DDBJ databases">
        <title>The draft genome of Acinetobacter spp. strains.</title>
        <authorList>
            <person name="Qin J."/>
            <person name="Feng Y."/>
            <person name="Zong Z."/>
        </authorList>
    </citation>
    <scope>NUCLEOTIDE SEQUENCE [LARGE SCALE GENOMIC DNA]</scope>
    <source>
        <strain evidence="16 17">WCHAc060002</strain>
    </source>
</reference>
<evidence type="ECO:0000259" key="15">
    <source>
        <dbReference type="Pfam" id="PF02771"/>
    </source>
</evidence>
<evidence type="ECO:0000256" key="9">
    <source>
        <dbReference type="ARBA" id="ARBA00067292"/>
    </source>
</evidence>
<name>A0A3A8G0G8_9GAMM</name>
<dbReference type="InterPro" id="IPR013786">
    <property type="entry name" value="AcylCoA_DH/ox_N"/>
</dbReference>
<evidence type="ECO:0000256" key="6">
    <source>
        <dbReference type="ARBA" id="ARBA00052938"/>
    </source>
</evidence>
<sequence length="378" mass="40882">MILNDEQKMVQEMMRDYSQNKLKPTAAERDKTSRFPAQELKELGALGALGMTVSEQWGGAGMDYVSLVVAIEEIAAGDGAISTIVSVQNSLPCGITQRYGTEQQKQQYLSKLATGEMLGCFCLTEPQAGSDASALLCQAVRDGDEWVINGTKQFITTGKYADVALVFAVTDKAAGKKGISCFLVPTSTEGYIVSRLEEKMGQHCSDTATIIFDNCRIPADHLLGKEGDGYKIALSNLESGRIGIAAQCIGMARAALDAAVEYANERQAFGVNIVEHQAVAFRLADMATQIEAARQLIFHAATLKDANLACLKEASMAKLFASTMAERVCSDAIQIHGGYGYVSDFPVERIYRDVRVSQIYEGASDIQRLVIAREVAKS</sequence>
<comment type="caution">
    <text evidence="16">The sequence shown here is derived from an EMBL/GenBank/DDBJ whole genome shotgun (WGS) entry which is preliminary data.</text>
</comment>
<keyword evidence="3 12" id="KW-0285">Flavoprotein</keyword>
<protein>
    <recommendedName>
        <fullName evidence="10">3-sulfinopropanoyl-CoA desulfinase</fullName>
        <ecNumber evidence="7">1.3.8.11</ecNumber>
        <ecNumber evidence="8">3.13.1.4</ecNumber>
    </recommendedName>
    <alternativeName>
        <fullName evidence="11">3-sulfinopropionyl coenzyme A desulfinase</fullName>
    </alternativeName>
    <alternativeName>
        <fullName evidence="9">Cyclohexane-1-carbonyl-CoA dehydrogenase</fullName>
    </alternativeName>
</protein>
<evidence type="ECO:0000256" key="11">
    <source>
        <dbReference type="ARBA" id="ARBA00075603"/>
    </source>
</evidence>
<organism evidence="16 17">
    <name type="scientific">Acinetobacter cumulans</name>
    <dbReference type="NCBI Taxonomy" id="2136182"/>
    <lineage>
        <taxon>Bacteria</taxon>
        <taxon>Pseudomonadati</taxon>
        <taxon>Pseudomonadota</taxon>
        <taxon>Gammaproteobacteria</taxon>
        <taxon>Moraxellales</taxon>
        <taxon>Moraxellaceae</taxon>
        <taxon>Acinetobacter</taxon>
    </lineage>
</organism>
<dbReference type="EMBL" id="RAXZ01000030">
    <property type="protein sequence ID" value="RKG48790.1"/>
    <property type="molecule type" value="Genomic_DNA"/>
</dbReference>
<dbReference type="Proteomes" id="UP000281084">
    <property type="component" value="Unassembled WGS sequence"/>
</dbReference>
<evidence type="ECO:0000256" key="1">
    <source>
        <dbReference type="ARBA" id="ARBA00001974"/>
    </source>
</evidence>
<evidence type="ECO:0000313" key="17">
    <source>
        <dbReference type="Proteomes" id="UP000281084"/>
    </source>
</evidence>
<dbReference type="GO" id="GO:0003995">
    <property type="term" value="F:acyl-CoA dehydrogenase activity"/>
    <property type="evidence" value="ECO:0007669"/>
    <property type="project" value="InterPro"/>
</dbReference>
<dbReference type="SUPFAM" id="SSF47203">
    <property type="entry name" value="Acyl-CoA dehydrogenase C-terminal domain-like"/>
    <property type="match status" value="1"/>
</dbReference>
<dbReference type="Gene3D" id="1.10.540.10">
    <property type="entry name" value="Acyl-CoA dehydrogenase/oxidase, N-terminal domain"/>
    <property type="match status" value="1"/>
</dbReference>
<accession>A0A3A8G0G8</accession>
<dbReference type="Pfam" id="PF00441">
    <property type="entry name" value="Acyl-CoA_dh_1"/>
    <property type="match status" value="1"/>
</dbReference>
<dbReference type="Gene3D" id="1.20.140.10">
    <property type="entry name" value="Butyryl-CoA Dehydrogenase, subunit A, domain 3"/>
    <property type="match status" value="1"/>
</dbReference>
<keyword evidence="5 12" id="KW-0560">Oxidoreductase</keyword>
<feature type="domain" description="Acyl-CoA dehydrogenase/oxidase C-terminal" evidence="13">
    <location>
        <begin position="227"/>
        <end position="375"/>
    </location>
</feature>
<dbReference type="InterPro" id="IPR009100">
    <property type="entry name" value="AcylCoA_DH/oxidase_NM_dom_sf"/>
</dbReference>
<dbReference type="InterPro" id="IPR009075">
    <property type="entry name" value="AcylCo_DH/oxidase_C"/>
</dbReference>
<dbReference type="AlphaFoldDB" id="A0A3A8G0G8"/>
<evidence type="ECO:0000256" key="10">
    <source>
        <dbReference type="ARBA" id="ARBA00068311"/>
    </source>
</evidence>
<dbReference type="PROSITE" id="PS00072">
    <property type="entry name" value="ACYL_COA_DH_1"/>
    <property type="match status" value="1"/>
</dbReference>
<dbReference type="PANTHER" id="PTHR43884">
    <property type="entry name" value="ACYL-COA DEHYDROGENASE"/>
    <property type="match status" value="1"/>
</dbReference>
<comment type="catalytic activity">
    <reaction evidence="6">
        <text>3-sulfinopropanoyl-CoA + H2O = propanoyl-CoA + sulfite + H(+)</text>
        <dbReference type="Rhea" id="RHEA:41624"/>
        <dbReference type="ChEBI" id="CHEBI:15377"/>
        <dbReference type="ChEBI" id="CHEBI:15378"/>
        <dbReference type="ChEBI" id="CHEBI:17359"/>
        <dbReference type="ChEBI" id="CHEBI:57392"/>
        <dbReference type="ChEBI" id="CHEBI:78349"/>
        <dbReference type="EC" id="3.13.1.4"/>
    </reaction>
    <physiologicalReaction direction="left-to-right" evidence="6">
        <dbReference type="Rhea" id="RHEA:41625"/>
    </physiologicalReaction>
</comment>
<proteinExistence type="inferred from homology"/>
<evidence type="ECO:0000256" key="2">
    <source>
        <dbReference type="ARBA" id="ARBA00009347"/>
    </source>
</evidence>
<dbReference type="GO" id="GO:0050660">
    <property type="term" value="F:flavin adenine dinucleotide binding"/>
    <property type="evidence" value="ECO:0007669"/>
    <property type="project" value="InterPro"/>
</dbReference>
<evidence type="ECO:0000256" key="8">
    <source>
        <dbReference type="ARBA" id="ARBA00066461"/>
    </source>
</evidence>
<dbReference type="InterPro" id="IPR006091">
    <property type="entry name" value="Acyl-CoA_Oxase/DH_mid-dom"/>
</dbReference>
<keyword evidence="4 12" id="KW-0274">FAD</keyword>
<dbReference type="EC" id="3.13.1.4" evidence="8"/>
<evidence type="ECO:0000256" key="4">
    <source>
        <dbReference type="ARBA" id="ARBA00022827"/>
    </source>
</evidence>
<evidence type="ECO:0000256" key="3">
    <source>
        <dbReference type="ARBA" id="ARBA00022630"/>
    </source>
</evidence>
<dbReference type="InterPro" id="IPR046373">
    <property type="entry name" value="Acyl-CoA_Oxase/DH_mid-dom_sf"/>
</dbReference>
<dbReference type="EC" id="1.3.8.11" evidence="7"/>
<evidence type="ECO:0000259" key="13">
    <source>
        <dbReference type="Pfam" id="PF00441"/>
    </source>
</evidence>
<comment type="similarity">
    <text evidence="2 12">Belongs to the acyl-CoA dehydrogenase family.</text>
</comment>
<dbReference type="PIRSF" id="PIRSF016578">
    <property type="entry name" value="HsaA"/>
    <property type="match status" value="1"/>
</dbReference>
<feature type="domain" description="Acyl-CoA oxidase/dehydrogenase middle" evidence="14">
    <location>
        <begin position="120"/>
        <end position="215"/>
    </location>
</feature>
<evidence type="ECO:0000256" key="12">
    <source>
        <dbReference type="RuleBase" id="RU362125"/>
    </source>
</evidence>
<dbReference type="FunFam" id="2.40.110.10:FF:000009">
    <property type="entry name" value="Acyl-CoA dehydrogenase"/>
    <property type="match status" value="1"/>
</dbReference>
<feature type="domain" description="Acyl-CoA dehydrogenase/oxidase N-terminal" evidence="15">
    <location>
        <begin position="4"/>
        <end position="116"/>
    </location>
</feature>
<dbReference type="FunFam" id="1.10.540.10:FF:000002">
    <property type="entry name" value="Acyl-CoA dehydrogenase FadE19"/>
    <property type="match status" value="1"/>
</dbReference>
<dbReference type="Pfam" id="PF02770">
    <property type="entry name" value="Acyl-CoA_dh_M"/>
    <property type="match status" value="1"/>
</dbReference>
<dbReference type="SUPFAM" id="SSF56645">
    <property type="entry name" value="Acyl-CoA dehydrogenase NM domain-like"/>
    <property type="match status" value="1"/>
</dbReference>
<dbReference type="InterPro" id="IPR036250">
    <property type="entry name" value="AcylCo_DH-like_C"/>
</dbReference>
<dbReference type="RefSeq" id="WP_120368189.1">
    <property type="nucleotide sequence ID" value="NZ_RAXZ01000030.1"/>
</dbReference>
<dbReference type="Gene3D" id="2.40.110.10">
    <property type="entry name" value="Butyryl-CoA Dehydrogenase, subunit A, domain 2"/>
    <property type="match status" value="1"/>
</dbReference>